<evidence type="ECO:0000313" key="3">
    <source>
        <dbReference type="Proteomes" id="UP000326268"/>
    </source>
</evidence>
<feature type="compositionally biased region" description="Low complexity" evidence="1">
    <location>
        <begin position="30"/>
        <end position="48"/>
    </location>
</feature>
<dbReference type="GeneID" id="43650702"/>
<feature type="compositionally biased region" description="Basic and acidic residues" evidence="1">
    <location>
        <begin position="1"/>
        <end position="11"/>
    </location>
</feature>
<feature type="compositionally biased region" description="Polar residues" evidence="1">
    <location>
        <begin position="49"/>
        <end position="64"/>
    </location>
</feature>
<evidence type="ECO:0000256" key="1">
    <source>
        <dbReference type="SAM" id="MobiDB-lite"/>
    </source>
</evidence>
<reference evidence="2 3" key="1">
    <citation type="submission" date="2019-04" db="EMBL/GenBank/DDBJ databases">
        <title>Friends and foes A comparative genomics studyof 23 Aspergillus species from section Flavi.</title>
        <authorList>
            <consortium name="DOE Joint Genome Institute"/>
            <person name="Kjaerbolling I."/>
            <person name="Vesth T."/>
            <person name="Frisvad J.C."/>
            <person name="Nybo J.L."/>
            <person name="Theobald S."/>
            <person name="Kildgaard S."/>
            <person name="Isbrandt T."/>
            <person name="Kuo A."/>
            <person name="Sato A."/>
            <person name="Lyhne E.K."/>
            <person name="Kogle M.E."/>
            <person name="Wiebenga A."/>
            <person name="Kun R.S."/>
            <person name="Lubbers R.J."/>
            <person name="Makela M.R."/>
            <person name="Barry K."/>
            <person name="Chovatia M."/>
            <person name="Clum A."/>
            <person name="Daum C."/>
            <person name="Haridas S."/>
            <person name="He G."/>
            <person name="LaButti K."/>
            <person name="Lipzen A."/>
            <person name="Mondo S."/>
            <person name="Riley R."/>
            <person name="Salamov A."/>
            <person name="Simmons B.A."/>
            <person name="Magnuson J.K."/>
            <person name="Henrissat B."/>
            <person name="Mortensen U.H."/>
            <person name="Larsen T.O."/>
            <person name="Devries R.P."/>
            <person name="Grigoriev I.V."/>
            <person name="Machida M."/>
            <person name="Baker S.E."/>
            <person name="Andersen M.R."/>
        </authorList>
    </citation>
    <scope>NUCLEOTIDE SEQUENCE [LARGE SCALE GENOMIC DNA]</scope>
    <source>
        <strain evidence="2 3">CBS 763.97</strain>
    </source>
</reference>
<organism evidence="2 3">
    <name type="scientific">Aspergillus caelatus</name>
    <dbReference type="NCBI Taxonomy" id="61420"/>
    <lineage>
        <taxon>Eukaryota</taxon>
        <taxon>Fungi</taxon>
        <taxon>Dikarya</taxon>
        <taxon>Ascomycota</taxon>
        <taxon>Pezizomycotina</taxon>
        <taxon>Eurotiomycetes</taxon>
        <taxon>Eurotiomycetidae</taxon>
        <taxon>Eurotiales</taxon>
        <taxon>Aspergillaceae</taxon>
        <taxon>Aspergillus</taxon>
        <taxon>Aspergillus subgen. Circumdati</taxon>
    </lineage>
</organism>
<gene>
    <name evidence="2" type="ORF">BDV27DRAFT_125133</name>
</gene>
<accession>A0A5N7AA78</accession>
<dbReference type="RefSeq" id="XP_031929624.1">
    <property type="nucleotide sequence ID" value="XM_032066256.1"/>
</dbReference>
<name>A0A5N7AA78_9EURO</name>
<proteinExistence type="predicted"/>
<feature type="region of interest" description="Disordered" evidence="1">
    <location>
        <begin position="1"/>
        <end position="74"/>
    </location>
</feature>
<dbReference type="EMBL" id="ML737611">
    <property type="protein sequence ID" value="KAE8366543.1"/>
    <property type="molecule type" value="Genomic_DNA"/>
</dbReference>
<keyword evidence="3" id="KW-1185">Reference proteome</keyword>
<protein>
    <submittedName>
        <fullName evidence="2">Uncharacterized protein</fullName>
    </submittedName>
</protein>
<dbReference type="AlphaFoldDB" id="A0A5N7AA78"/>
<evidence type="ECO:0000313" key="2">
    <source>
        <dbReference type="EMBL" id="KAE8366543.1"/>
    </source>
</evidence>
<sequence>MTHKMSKEDASRIQSGQARGGHDMSSGGFAARAQAAANRNANVASQAQTQSKPSGAGYTQSSQHGGFKSSQDKR</sequence>
<dbReference type="Proteomes" id="UP000326268">
    <property type="component" value="Unassembled WGS sequence"/>
</dbReference>